<feature type="transmembrane region" description="Helical" evidence="2">
    <location>
        <begin position="15"/>
        <end position="32"/>
    </location>
</feature>
<comment type="caution">
    <text evidence="3">The sequence shown here is derived from an EMBL/GenBank/DDBJ whole genome shotgun (WGS) entry which is preliminary data.</text>
</comment>
<dbReference type="EMBL" id="VSRR010034063">
    <property type="protein sequence ID" value="MPC72065.1"/>
    <property type="molecule type" value="Genomic_DNA"/>
</dbReference>
<evidence type="ECO:0000313" key="4">
    <source>
        <dbReference type="Proteomes" id="UP000324222"/>
    </source>
</evidence>
<keyword evidence="2" id="KW-0812">Transmembrane</keyword>
<organism evidence="3 4">
    <name type="scientific">Portunus trituberculatus</name>
    <name type="common">Swimming crab</name>
    <name type="synonym">Neptunus trituberculatus</name>
    <dbReference type="NCBI Taxonomy" id="210409"/>
    <lineage>
        <taxon>Eukaryota</taxon>
        <taxon>Metazoa</taxon>
        <taxon>Ecdysozoa</taxon>
        <taxon>Arthropoda</taxon>
        <taxon>Crustacea</taxon>
        <taxon>Multicrustacea</taxon>
        <taxon>Malacostraca</taxon>
        <taxon>Eumalacostraca</taxon>
        <taxon>Eucarida</taxon>
        <taxon>Decapoda</taxon>
        <taxon>Pleocyemata</taxon>
        <taxon>Brachyura</taxon>
        <taxon>Eubrachyura</taxon>
        <taxon>Portunoidea</taxon>
        <taxon>Portunidae</taxon>
        <taxon>Portuninae</taxon>
        <taxon>Portunus</taxon>
    </lineage>
</organism>
<evidence type="ECO:0000256" key="2">
    <source>
        <dbReference type="SAM" id="Phobius"/>
    </source>
</evidence>
<protein>
    <submittedName>
        <fullName evidence="3">Uncharacterized protein</fullName>
    </submittedName>
</protein>
<gene>
    <name evidence="3" type="ORF">E2C01_066358</name>
</gene>
<feature type="compositionally biased region" description="Basic and acidic residues" evidence="1">
    <location>
        <begin position="76"/>
        <end position="97"/>
    </location>
</feature>
<reference evidence="3 4" key="1">
    <citation type="submission" date="2019-05" db="EMBL/GenBank/DDBJ databases">
        <title>Another draft genome of Portunus trituberculatus and its Hox gene families provides insights of decapod evolution.</title>
        <authorList>
            <person name="Jeong J.-H."/>
            <person name="Song I."/>
            <person name="Kim S."/>
            <person name="Choi T."/>
            <person name="Kim D."/>
            <person name="Ryu S."/>
            <person name="Kim W."/>
        </authorList>
    </citation>
    <scope>NUCLEOTIDE SEQUENCE [LARGE SCALE GENOMIC DNA]</scope>
    <source>
        <tissue evidence="3">Muscle</tissue>
    </source>
</reference>
<dbReference type="Proteomes" id="UP000324222">
    <property type="component" value="Unassembled WGS sequence"/>
</dbReference>
<sequence length="97" mass="10834">MDVTFYSFIPSIPDLQFFFSFSFLFSLAYFRTKQAGKKQGEKKGLCQEVEIESRGNHGILVPCPFCYGGAVRGRKGNVDGRGKEEEGRKKEIGAGED</sequence>
<keyword evidence="2" id="KW-1133">Transmembrane helix</keyword>
<keyword evidence="2" id="KW-0472">Membrane</keyword>
<evidence type="ECO:0000313" key="3">
    <source>
        <dbReference type="EMBL" id="MPC72065.1"/>
    </source>
</evidence>
<dbReference type="AlphaFoldDB" id="A0A5B7HQU0"/>
<accession>A0A5B7HQU0</accession>
<name>A0A5B7HQU0_PORTR</name>
<feature type="region of interest" description="Disordered" evidence="1">
    <location>
        <begin position="72"/>
        <end position="97"/>
    </location>
</feature>
<proteinExistence type="predicted"/>
<keyword evidence="4" id="KW-1185">Reference proteome</keyword>
<evidence type="ECO:0000256" key="1">
    <source>
        <dbReference type="SAM" id="MobiDB-lite"/>
    </source>
</evidence>